<reference evidence="13" key="1">
    <citation type="journal article" date="2010" name="Stand. Genomic Sci.">
        <title>Complete genome sequence of 'Thermobaculum terrenum' type strain (YNP1).</title>
        <authorList>
            <person name="Kiss H."/>
            <person name="Cleland D."/>
            <person name="Lapidus A."/>
            <person name="Lucas S."/>
            <person name="Glavina Del Rio T."/>
            <person name="Nolan M."/>
            <person name="Tice H."/>
            <person name="Han C."/>
            <person name="Goodwin L."/>
            <person name="Pitluck S."/>
            <person name="Liolios K."/>
            <person name="Ivanova N."/>
            <person name="Mavromatis K."/>
            <person name="Ovchinnikova G."/>
            <person name="Pati A."/>
            <person name="Chen A."/>
            <person name="Palaniappan K."/>
            <person name="Land M."/>
            <person name="Hauser L."/>
            <person name="Chang Y."/>
            <person name="Jeffries C."/>
            <person name="Lu M."/>
            <person name="Brettin T."/>
            <person name="Detter J."/>
            <person name="Goker M."/>
            <person name="Tindall B."/>
            <person name="Beck B."/>
            <person name="McDermott T."/>
            <person name="Woyke T."/>
            <person name="Bristow J."/>
            <person name="Eisen J."/>
            <person name="Markowitz V."/>
            <person name="Hugenholtz P."/>
            <person name="Kyrpides N."/>
            <person name="Klenk H."/>
            <person name="Cheng J."/>
        </authorList>
    </citation>
    <scope>NUCLEOTIDE SEQUENCE [LARGE SCALE GENOMIC DNA]</scope>
    <source>
        <strain evidence="13">ATCC BAA-798 / YNP1</strain>
    </source>
</reference>
<dbReference type="eggNOG" id="COG1173">
    <property type="taxonomic scope" value="Bacteria"/>
</dbReference>
<dbReference type="OrthoDB" id="9783218at2"/>
<comment type="similarity">
    <text evidence="9">Belongs to the binding-protein-dependent transport system permease family. OppBC subfamily.</text>
</comment>
<proteinExistence type="inferred from homology"/>
<feature type="transmembrane region" description="Helical" evidence="10">
    <location>
        <begin position="170"/>
        <end position="193"/>
    </location>
</feature>
<keyword evidence="3" id="KW-1003">Cell membrane</keyword>
<dbReference type="PANTHER" id="PTHR43386:SF24">
    <property type="entry name" value="OLIGOPEPTIDE TRANSPORT SYSTEM PERMEASE PROTEIN AMID"/>
    <property type="match status" value="1"/>
</dbReference>
<evidence type="ECO:0000256" key="5">
    <source>
        <dbReference type="ARBA" id="ARBA00022856"/>
    </source>
</evidence>
<dbReference type="GO" id="GO:0015833">
    <property type="term" value="P:peptide transport"/>
    <property type="evidence" value="ECO:0007669"/>
    <property type="project" value="UniProtKB-KW"/>
</dbReference>
<sequence>MAEAADQITALREASAVRPRGLWVDAWRRLKRNKMAIAGAIYILIMALIAIFADVLAPHNPNAIDPTAAPNTPPFWVAGHNPQYLLGTDSLARDELSRLIYGARVSLIVGFVPVFIVTAIGVTVGMTSGWLGGRADNIIMRIVDVVYAFPALLFYIVVQSAFRDSKIGDIFGGLLLLFIAFAITDWVSMARLVRGEVLRLKNREFVEAAKALGVPTRRILIRHILPNSLAPIIVSIAFGVPSYILAESSLSYLGLGVKPQTPTWGSMVYDSFPQVTYAPEFVLMPSILIALIMLAFTFLGDGLRDALDPYMGK</sequence>
<comment type="subcellular location">
    <subcellularLocation>
        <location evidence="1 10">Cell membrane</location>
        <topology evidence="1 10">Multi-pass membrane protein</topology>
    </subcellularLocation>
</comment>
<evidence type="ECO:0000256" key="1">
    <source>
        <dbReference type="ARBA" id="ARBA00004651"/>
    </source>
</evidence>
<dbReference type="SUPFAM" id="SSF161098">
    <property type="entry name" value="MetI-like"/>
    <property type="match status" value="1"/>
</dbReference>
<dbReference type="GO" id="GO:0055085">
    <property type="term" value="P:transmembrane transport"/>
    <property type="evidence" value="ECO:0007669"/>
    <property type="project" value="InterPro"/>
</dbReference>
<dbReference type="CDD" id="cd06261">
    <property type="entry name" value="TM_PBP2"/>
    <property type="match status" value="1"/>
</dbReference>
<evidence type="ECO:0000256" key="4">
    <source>
        <dbReference type="ARBA" id="ARBA00022692"/>
    </source>
</evidence>
<evidence type="ECO:0000313" key="12">
    <source>
        <dbReference type="EMBL" id="ACZ41341.1"/>
    </source>
</evidence>
<dbReference type="AlphaFoldDB" id="D1CEI5"/>
<accession>D1CEI5</accession>
<dbReference type="Gene3D" id="1.10.3720.10">
    <property type="entry name" value="MetI-like"/>
    <property type="match status" value="1"/>
</dbReference>
<dbReference type="InterPro" id="IPR025966">
    <property type="entry name" value="OppC_N"/>
</dbReference>
<gene>
    <name evidence="12" type="ordered locus">Tter_0420</name>
</gene>
<keyword evidence="6" id="KW-0653">Protein transport</keyword>
<evidence type="ECO:0000256" key="9">
    <source>
        <dbReference type="ARBA" id="ARBA00024202"/>
    </source>
</evidence>
<feature type="transmembrane region" description="Helical" evidence="10">
    <location>
        <begin position="36"/>
        <end position="57"/>
    </location>
</feature>
<dbReference type="STRING" id="525904.Tter_0420"/>
<evidence type="ECO:0000313" key="13">
    <source>
        <dbReference type="Proteomes" id="UP000000323"/>
    </source>
</evidence>
<evidence type="ECO:0000256" key="7">
    <source>
        <dbReference type="ARBA" id="ARBA00022989"/>
    </source>
</evidence>
<protein>
    <submittedName>
        <fullName evidence="12">Binding-protein-dependent transport systems inner membrane component</fullName>
    </submittedName>
</protein>
<dbReference type="PANTHER" id="PTHR43386">
    <property type="entry name" value="OLIGOPEPTIDE TRANSPORT SYSTEM PERMEASE PROTEIN APPC"/>
    <property type="match status" value="1"/>
</dbReference>
<evidence type="ECO:0000256" key="2">
    <source>
        <dbReference type="ARBA" id="ARBA00022448"/>
    </source>
</evidence>
<organism evidence="12 13">
    <name type="scientific">Thermobaculum terrenum (strain ATCC BAA-798 / CCMEE 7001 / YNP1)</name>
    <dbReference type="NCBI Taxonomy" id="525904"/>
    <lineage>
        <taxon>Bacteria</taxon>
        <taxon>Bacillati</taxon>
        <taxon>Chloroflexota</taxon>
        <taxon>Chloroflexia</taxon>
        <taxon>Candidatus Thermobaculales</taxon>
        <taxon>Candidatus Thermobaculaceae</taxon>
        <taxon>Thermobaculum</taxon>
    </lineage>
</organism>
<feature type="transmembrane region" description="Helical" evidence="10">
    <location>
        <begin position="224"/>
        <end position="246"/>
    </location>
</feature>
<evidence type="ECO:0000256" key="8">
    <source>
        <dbReference type="ARBA" id="ARBA00023136"/>
    </source>
</evidence>
<dbReference type="EMBL" id="CP001825">
    <property type="protein sequence ID" value="ACZ41341.1"/>
    <property type="molecule type" value="Genomic_DNA"/>
</dbReference>
<feature type="transmembrane region" description="Helical" evidence="10">
    <location>
        <begin position="281"/>
        <end position="303"/>
    </location>
</feature>
<dbReference type="Pfam" id="PF12911">
    <property type="entry name" value="OppC_N"/>
    <property type="match status" value="1"/>
</dbReference>
<dbReference type="KEGG" id="ttr:Tter_0420"/>
<dbReference type="HOGENOM" id="CLU_028518_1_1_0"/>
<feature type="transmembrane region" description="Helical" evidence="10">
    <location>
        <begin position="105"/>
        <end position="126"/>
    </location>
</feature>
<dbReference type="GO" id="GO:0005886">
    <property type="term" value="C:plasma membrane"/>
    <property type="evidence" value="ECO:0007669"/>
    <property type="project" value="UniProtKB-SubCell"/>
</dbReference>
<evidence type="ECO:0000256" key="6">
    <source>
        <dbReference type="ARBA" id="ARBA00022927"/>
    </source>
</evidence>
<keyword evidence="4 10" id="KW-0812">Transmembrane</keyword>
<dbReference type="InterPro" id="IPR035906">
    <property type="entry name" value="MetI-like_sf"/>
</dbReference>
<dbReference type="Proteomes" id="UP000000323">
    <property type="component" value="Chromosome 1"/>
</dbReference>
<evidence type="ECO:0000259" key="11">
    <source>
        <dbReference type="PROSITE" id="PS50928"/>
    </source>
</evidence>
<feature type="transmembrane region" description="Helical" evidence="10">
    <location>
        <begin position="138"/>
        <end position="158"/>
    </location>
</feature>
<dbReference type="RefSeq" id="WP_012874376.1">
    <property type="nucleotide sequence ID" value="NC_013525.1"/>
</dbReference>
<dbReference type="GO" id="GO:0015031">
    <property type="term" value="P:protein transport"/>
    <property type="evidence" value="ECO:0007669"/>
    <property type="project" value="UniProtKB-KW"/>
</dbReference>
<keyword evidence="2 10" id="KW-0813">Transport</keyword>
<evidence type="ECO:0000256" key="3">
    <source>
        <dbReference type="ARBA" id="ARBA00022475"/>
    </source>
</evidence>
<dbReference type="InterPro" id="IPR000515">
    <property type="entry name" value="MetI-like"/>
</dbReference>
<keyword evidence="7 10" id="KW-1133">Transmembrane helix</keyword>
<keyword evidence="8 10" id="KW-0472">Membrane</keyword>
<keyword evidence="5" id="KW-0571">Peptide transport</keyword>
<evidence type="ECO:0000256" key="10">
    <source>
        <dbReference type="RuleBase" id="RU363032"/>
    </source>
</evidence>
<dbReference type="InterPro" id="IPR050366">
    <property type="entry name" value="BP-dependent_transpt_permease"/>
</dbReference>
<dbReference type="Pfam" id="PF00528">
    <property type="entry name" value="BPD_transp_1"/>
    <property type="match status" value="1"/>
</dbReference>
<feature type="domain" description="ABC transmembrane type-1" evidence="11">
    <location>
        <begin position="103"/>
        <end position="300"/>
    </location>
</feature>
<name>D1CEI5_THET1</name>
<keyword evidence="13" id="KW-1185">Reference proteome</keyword>
<dbReference type="PROSITE" id="PS50928">
    <property type="entry name" value="ABC_TM1"/>
    <property type="match status" value="1"/>
</dbReference>